<dbReference type="Gene3D" id="3.80.10.10">
    <property type="entry name" value="Ribonuclease Inhibitor"/>
    <property type="match status" value="1"/>
</dbReference>
<keyword evidence="1" id="KW-0433">Leucine-rich repeat</keyword>
<dbReference type="EMBL" id="LAZR01008370">
    <property type="protein sequence ID" value="KKM79189.1"/>
    <property type="molecule type" value="Genomic_DNA"/>
</dbReference>
<name>A0A0F9KAG9_9ZZZZ</name>
<keyword evidence="2" id="KW-0677">Repeat</keyword>
<reference evidence="4" key="1">
    <citation type="journal article" date="2015" name="Nature">
        <title>Complex archaea that bridge the gap between prokaryotes and eukaryotes.</title>
        <authorList>
            <person name="Spang A."/>
            <person name="Saw J.H."/>
            <person name="Jorgensen S.L."/>
            <person name="Zaremba-Niedzwiedzka K."/>
            <person name="Martijn J."/>
            <person name="Lind A.E."/>
            <person name="van Eijk R."/>
            <person name="Schleper C."/>
            <person name="Guy L."/>
            <person name="Ettema T.J."/>
        </authorList>
    </citation>
    <scope>NUCLEOTIDE SEQUENCE</scope>
</reference>
<dbReference type="InterPro" id="IPR055414">
    <property type="entry name" value="LRR_R13L4/SHOC2-like"/>
</dbReference>
<evidence type="ECO:0000256" key="1">
    <source>
        <dbReference type="ARBA" id="ARBA00022614"/>
    </source>
</evidence>
<sequence length="335" mass="39166">MPFEKEFRINEHITLKLEGEKTKIYINGILFLHCNLLLLNIPIENLPSLEEVDSIDEIDERSSEFLGVNGGSELNISPEVEFWGHCSNLQVWAEQDYNTQILHSDLAFPLLKRLTEAGDLKAINIFKSEILKRFIKGSESTKEFLIEQRYLEYLTEDEFRSPLSNRELSILENLESNLQVSFTFAKNLEYITRLEGIVWKNHYYYNKLEDTHIIGLRIFKEEVKDIPEILGDLKELKYLVMSKNYSENLPKSIGNLKKLEFLDLNTNQFEELPDSYKNLNPLKFLDLYSNNFKQIPKILENINSLEILLLGENPINNFPDKFGNLKKMKEGVYSK</sequence>
<evidence type="ECO:0000313" key="4">
    <source>
        <dbReference type="EMBL" id="KKM79189.1"/>
    </source>
</evidence>
<comment type="caution">
    <text evidence="4">The sequence shown here is derived from an EMBL/GenBank/DDBJ whole genome shotgun (WGS) entry which is preliminary data.</text>
</comment>
<dbReference type="InterPro" id="IPR032675">
    <property type="entry name" value="LRR_dom_sf"/>
</dbReference>
<feature type="domain" description="Disease resistance R13L4/SHOC-2-like LRR" evidence="3">
    <location>
        <begin position="228"/>
        <end position="329"/>
    </location>
</feature>
<dbReference type="GO" id="GO:0005737">
    <property type="term" value="C:cytoplasm"/>
    <property type="evidence" value="ECO:0007669"/>
    <property type="project" value="TreeGrafter"/>
</dbReference>
<dbReference type="PANTHER" id="PTHR48051:SF1">
    <property type="entry name" value="RAS SUPPRESSOR PROTEIN 1"/>
    <property type="match status" value="1"/>
</dbReference>
<dbReference type="PANTHER" id="PTHR48051">
    <property type="match status" value="1"/>
</dbReference>
<organism evidence="4">
    <name type="scientific">marine sediment metagenome</name>
    <dbReference type="NCBI Taxonomy" id="412755"/>
    <lineage>
        <taxon>unclassified sequences</taxon>
        <taxon>metagenomes</taxon>
        <taxon>ecological metagenomes</taxon>
    </lineage>
</organism>
<dbReference type="AlphaFoldDB" id="A0A0F9KAG9"/>
<proteinExistence type="predicted"/>
<protein>
    <recommendedName>
        <fullName evidence="3">Disease resistance R13L4/SHOC-2-like LRR domain-containing protein</fullName>
    </recommendedName>
</protein>
<dbReference type="SUPFAM" id="SSF52058">
    <property type="entry name" value="L domain-like"/>
    <property type="match status" value="1"/>
</dbReference>
<evidence type="ECO:0000259" key="3">
    <source>
        <dbReference type="Pfam" id="PF23598"/>
    </source>
</evidence>
<dbReference type="InterPro" id="IPR050216">
    <property type="entry name" value="LRR_domain-containing"/>
</dbReference>
<dbReference type="Pfam" id="PF23598">
    <property type="entry name" value="LRR_14"/>
    <property type="match status" value="1"/>
</dbReference>
<evidence type="ECO:0000256" key="2">
    <source>
        <dbReference type="ARBA" id="ARBA00022737"/>
    </source>
</evidence>
<accession>A0A0F9KAG9</accession>
<gene>
    <name evidence="4" type="ORF">LCGC14_1352450</name>
</gene>